<dbReference type="GO" id="GO:0043409">
    <property type="term" value="P:negative regulation of MAPK cascade"/>
    <property type="evidence" value="ECO:0007669"/>
    <property type="project" value="TreeGrafter"/>
</dbReference>
<keyword evidence="4" id="KW-0904">Protein phosphatase</keyword>
<keyword evidence="3" id="KW-0378">Hydrolase</keyword>
<dbReference type="Pfam" id="PF00782">
    <property type="entry name" value="DSPc"/>
    <property type="match status" value="1"/>
</dbReference>
<dbReference type="InterPro" id="IPR029021">
    <property type="entry name" value="Prot-tyrosine_phosphatase-like"/>
</dbReference>
<gene>
    <name evidence="8" type="ORF">BRAN1462_LOCUS65108</name>
</gene>
<evidence type="ECO:0000259" key="7">
    <source>
        <dbReference type="PROSITE" id="PS50056"/>
    </source>
</evidence>
<proteinExistence type="inferred from homology"/>
<protein>
    <recommendedName>
        <fullName evidence="2">protein-tyrosine-phosphatase</fullName>
        <ecNumber evidence="2">3.1.3.48</ecNumber>
    </recommendedName>
</protein>
<dbReference type="SUPFAM" id="SSF52799">
    <property type="entry name" value="(Phosphotyrosine protein) phosphatases II"/>
    <property type="match status" value="1"/>
</dbReference>
<organism evidence="8">
    <name type="scientific">Zooxanthella nutricula</name>
    <dbReference type="NCBI Taxonomy" id="1333877"/>
    <lineage>
        <taxon>Eukaryota</taxon>
        <taxon>Sar</taxon>
        <taxon>Alveolata</taxon>
        <taxon>Dinophyceae</taxon>
        <taxon>Peridiniales</taxon>
        <taxon>Peridiniales incertae sedis</taxon>
        <taxon>Zooxanthella</taxon>
    </lineage>
</organism>
<dbReference type="InterPro" id="IPR020422">
    <property type="entry name" value="TYR_PHOSPHATASE_DUAL_dom"/>
</dbReference>
<dbReference type="GO" id="GO:0005737">
    <property type="term" value="C:cytoplasm"/>
    <property type="evidence" value="ECO:0007669"/>
    <property type="project" value="TreeGrafter"/>
</dbReference>
<evidence type="ECO:0000256" key="2">
    <source>
        <dbReference type="ARBA" id="ARBA00013064"/>
    </source>
</evidence>
<feature type="region of interest" description="Disordered" evidence="5">
    <location>
        <begin position="401"/>
        <end position="448"/>
    </location>
</feature>
<comment type="similarity">
    <text evidence="1">Belongs to the protein-tyrosine phosphatase family. Non-receptor class dual specificity subfamily.</text>
</comment>
<dbReference type="InterPro" id="IPR000387">
    <property type="entry name" value="Tyr_Pase_dom"/>
</dbReference>
<dbReference type="EC" id="3.1.3.48" evidence="2"/>
<feature type="domain" description="Tyrosine-protein phosphatase" evidence="6">
    <location>
        <begin position="240"/>
        <end position="395"/>
    </location>
</feature>
<feature type="domain" description="Tyrosine specific protein phosphatases" evidence="7">
    <location>
        <begin position="316"/>
        <end position="373"/>
    </location>
</feature>
<sequence>MAMECAALLAVKLNAIPVNPVGQMLLAYAEGVGCGATAAAVASAVNHALAERGAPLPPAAVAGINDGAPCALVQLGKSRWQQWVFLHSDSLWICHSRMLPRRALQPDLEEFESSRKVTGATISLAGTTVTVLWQEADKMQLHFESVAMAAKWRVYLLEVAEPLREAPAFQMALPQGAAGFSSSRGAGGAAHPRPLPLSRSNEVDYAVEGRKLLASVNVSQSAGGGVRGGNKWSGCDPLWQHPKTGATLYVGDEGMARNRTNLRRKGITRIVNCQDSDGANYFQGDMELEYYRFKIGLWRRAQGACDGGEGTRAYWEQYFAFCDEALEAGHHVLVHCLAGAHRAGTAGIAFLMRQCKWDMGYAIKAAQRLRPAINPIGDFPELLQALAGVLQVGIGDYVPSSGAGVPRRPRPARRVSSKVEPAEEPPAGCDGADRGAKTVCFSPGPTSA</sequence>
<dbReference type="CDD" id="cd14498">
    <property type="entry name" value="DSP"/>
    <property type="match status" value="1"/>
</dbReference>
<dbReference type="Gene3D" id="3.90.190.10">
    <property type="entry name" value="Protein tyrosine phosphatase superfamily"/>
    <property type="match status" value="1"/>
</dbReference>
<evidence type="ECO:0000256" key="5">
    <source>
        <dbReference type="SAM" id="MobiDB-lite"/>
    </source>
</evidence>
<dbReference type="PANTHER" id="PTHR10159">
    <property type="entry name" value="DUAL SPECIFICITY PROTEIN PHOSPHATASE"/>
    <property type="match status" value="1"/>
</dbReference>
<dbReference type="GO" id="GO:0004725">
    <property type="term" value="F:protein tyrosine phosphatase activity"/>
    <property type="evidence" value="ECO:0007669"/>
    <property type="project" value="UniProtKB-EC"/>
</dbReference>
<name>A0A7S2QNG6_9DINO</name>
<accession>A0A7S2QNG6</accession>
<evidence type="ECO:0000256" key="4">
    <source>
        <dbReference type="ARBA" id="ARBA00022912"/>
    </source>
</evidence>
<dbReference type="SMART" id="SM00195">
    <property type="entry name" value="DSPc"/>
    <property type="match status" value="1"/>
</dbReference>
<dbReference type="PANTHER" id="PTHR10159:SF519">
    <property type="entry name" value="DUAL SPECIFICITY PROTEIN PHOSPHATASE MPK3"/>
    <property type="match status" value="1"/>
</dbReference>
<feature type="compositionally biased region" description="Basic residues" evidence="5">
    <location>
        <begin position="407"/>
        <end position="416"/>
    </location>
</feature>
<dbReference type="PROSITE" id="PS50054">
    <property type="entry name" value="TYR_PHOSPHATASE_DUAL"/>
    <property type="match status" value="1"/>
</dbReference>
<evidence type="ECO:0000313" key="8">
    <source>
        <dbReference type="EMBL" id="CAD9647286.1"/>
    </source>
</evidence>
<dbReference type="InterPro" id="IPR000340">
    <property type="entry name" value="Dual-sp_phosphatase_cat-dom"/>
</dbReference>
<evidence type="ECO:0000259" key="6">
    <source>
        <dbReference type="PROSITE" id="PS50054"/>
    </source>
</evidence>
<dbReference type="EMBL" id="HBGW01102993">
    <property type="protein sequence ID" value="CAD9647286.1"/>
    <property type="molecule type" value="Transcribed_RNA"/>
</dbReference>
<evidence type="ECO:0000256" key="1">
    <source>
        <dbReference type="ARBA" id="ARBA00008601"/>
    </source>
</evidence>
<evidence type="ECO:0000256" key="3">
    <source>
        <dbReference type="ARBA" id="ARBA00022801"/>
    </source>
</evidence>
<reference evidence="8" key="1">
    <citation type="submission" date="2021-01" db="EMBL/GenBank/DDBJ databases">
        <authorList>
            <person name="Corre E."/>
            <person name="Pelletier E."/>
            <person name="Niang G."/>
            <person name="Scheremetjew M."/>
            <person name="Finn R."/>
            <person name="Kale V."/>
            <person name="Holt S."/>
            <person name="Cochrane G."/>
            <person name="Meng A."/>
            <person name="Brown T."/>
            <person name="Cohen L."/>
        </authorList>
    </citation>
    <scope>NUCLEOTIDE SEQUENCE</scope>
    <source>
        <strain evidence="8">RCC3387</strain>
    </source>
</reference>
<dbReference type="AlphaFoldDB" id="A0A7S2QNG6"/>
<dbReference type="PROSITE" id="PS50056">
    <property type="entry name" value="TYR_PHOSPHATASE_2"/>
    <property type="match status" value="1"/>
</dbReference>